<dbReference type="GO" id="GO:0015074">
    <property type="term" value="P:DNA integration"/>
    <property type="evidence" value="ECO:0007669"/>
    <property type="project" value="UniProtKB-KW"/>
</dbReference>
<dbReference type="InterPro" id="IPR013762">
    <property type="entry name" value="Integrase-like_cat_sf"/>
</dbReference>
<evidence type="ECO:0000259" key="5">
    <source>
        <dbReference type="PROSITE" id="PS51898"/>
    </source>
</evidence>
<sequence length="247" mass="28546">MPTARAVRRYRESSKKKAPALTPKQLKRLLYVAGDTRNPERNQLIVWLLFGAGLRISEVAVIEIKDVLWKSGKLKNEIIIPAKYCKNNKAGHVFFYHKKLLEALEQYIEHRVSNKLMMGENSEFRGLRKDSKLILSENRRPYSLKKKVRVNKDKQEEIYWACDTLQSVVTKWGREAGIERFTTHSGRRTLATRAARRGASESELCALLRHETDDQPYEYIEPDHAGIRATLDALYTSAKESMNNEIL</sequence>
<dbReference type="KEGG" id="marq:MARGE09_P1899"/>
<dbReference type="InterPro" id="IPR050090">
    <property type="entry name" value="Tyrosine_recombinase_XerCD"/>
</dbReference>
<dbReference type="SUPFAM" id="SSF56349">
    <property type="entry name" value="DNA breaking-rejoining enzymes"/>
    <property type="match status" value="1"/>
</dbReference>
<reference evidence="6 7" key="1">
    <citation type="journal article" date="2022" name="IScience">
        <title>An ultrasensitive nanofiber-based assay for enzymatic hydrolysis and deep-sea microbial degradation of cellulose.</title>
        <authorList>
            <person name="Tsudome M."/>
            <person name="Tachioka M."/>
            <person name="Miyazaki M."/>
            <person name="Uchimura K."/>
            <person name="Tsuda M."/>
            <person name="Takaki Y."/>
            <person name="Deguchi S."/>
        </authorList>
    </citation>
    <scope>NUCLEOTIDE SEQUENCE [LARGE SCALE GENOMIC DNA]</scope>
    <source>
        <strain evidence="6 7">GE09</strain>
    </source>
</reference>
<evidence type="ECO:0000256" key="3">
    <source>
        <dbReference type="ARBA" id="ARBA00023125"/>
    </source>
</evidence>
<dbReference type="InterPro" id="IPR002104">
    <property type="entry name" value="Integrase_catalytic"/>
</dbReference>
<comment type="similarity">
    <text evidence="1">Belongs to the 'phage' integrase family.</text>
</comment>
<dbReference type="GO" id="GO:0003677">
    <property type="term" value="F:DNA binding"/>
    <property type="evidence" value="ECO:0007669"/>
    <property type="project" value="UniProtKB-KW"/>
</dbReference>
<evidence type="ECO:0000256" key="2">
    <source>
        <dbReference type="ARBA" id="ARBA00022908"/>
    </source>
</evidence>
<gene>
    <name evidence="6" type="ORF">MARGE09_P1899</name>
</gene>
<feature type="domain" description="Tyr recombinase" evidence="5">
    <location>
        <begin position="16"/>
        <end position="247"/>
    </location>
</feature>
<proteinExistence type="inferred from homology"/>
<evidence type="ECO:0000256" key="4">
    <source>
        <dbReference type="ARBA" id="ARBA00023172"/>
    </source>
</evidence>
<keyword evidence="7" id="KW-1185">Reference proteome</keyword>
<dbReference type="CDD" id="cd00397">
    <property type="entry name" value="DNA_BRE_C"/>
    <property type="match status" value="1"/>
</dbReference>
<evidence type="ECO:0000313" key="7">
    <source>
        <dbReference type="Proteomes" id="UP001320119"/>
    </source>
</evidence>
<dbReference type="Proteomes" id="UP001320119">
    <property type="component" value="Chromosome"/>
</dbReference>
<evidence type="ECO:0000256" key="1">
    <source>
        <dbReference type="ARBA" id="ARBA00008857"/>
    </source>
</evidence>
<dbReference type="PANTHER" id="PTHR30349:SF41">
    <property type="entry name" value="INTEGRASE_RECOMBINASE PROTEIN MJ0367-RELATED"/>
    <property type="match status" value="1"/>
</dbReference>
<dbReference type="InterPro" id="IPR011010">
    <property type="entry name" value="DNA_brk_join_enz"/>
</dbReference>
<dbReference type="EMBL" id="AP023086">
    <property type="protein sequence ID" value="BCD97698.1"/>
    <property type="molecule type" value="Genomic_DNA"/>
</dbReference>
<name>A0AAN2BK48_9GAMM</name>
<dbReference type="GO" id="GO:0006310">
    <property type="term" value="P:DNA recombination"/>
    <property type="evidence" value="ECO:0007669"/>
    <property type="project" value="UniProtKB-KW"/>
</dbReference>
<keyword evidence="3" id="KW-0238">DNA-binding</keyword>
<accession>A0AAN2BK48</accession>
<organism evidence="6 7">
    <name type="scientific">Marinagarivorans cellulosilyticus</name>
    <dbReference type="NCBI Taxonomy" id="2721545"/>
    <lineage>
        <taxon>Bacteria</taxon>
        <taxon>Pseudomonadati</taxon>
        <taxon>Pseudomonadota</taxon>
        <taxon>Gammaproteobacteria</taxon>
        <taxon>Cellvibrionales</taxon>
        <taxon>Cellvibrionaceae</taxon>
        <taxon>Marinagarivorans</taxon>
    </lineage>
</organism>
<dbReference type="PROSITE" id="PS51898">
    <property type="entry name" value="TYR_RECOMBINASE"/>
    <property type="match status" value="1"/>
</dbReference>
<dbReference type="RefSeq" id="WP_236987172.1">
    <property type="nucleotide sequence ID" value="NZ_AP023086.1"/>
</dbReference>
<dbReference type="AlphaFoldDB" id="A0AAN2BK48"/>
<keyword evidence="4" id="KW-0233">DNA recombination</keyword>
<dbReference type="Gene3D" id="1.10.443.10">
    <property type="entry name" value="Intergrase catalytic core"/>
    <property type="match status" value="1"/>
</dbReference>
<dbReference type="PANTHER" id="PTHR30349">
    <property type="entry name" value="PHAGE INTEGRASE-RELATED"/>
    <property type="match status" value="1"/>
</dbReference>
<evidence type="ECO:0000313" key="6">
    <source>
        <dbReference type="EMBL" id="BCD97698.1"/>
    </source>
</evidence>
<dbReference type="Pfam" id="PF00589">
    <property type="entry name" value="Phage_integrase"/>
    <property type="match status" value="1"/>
</dbReference>
<protein>
    <recommendedName>
        <fullName evidence="5">Tyr recombinase domain-containing protein</fullName>
    </recommendedName>
</protein>
<keyword evidence="2" id="KW-0229">DNA integration</keyword>